<gene>
    <name evidence="1" type="ORF">CYMTET_49122</name>
</gene>
<accession>A0AAE0BRY6</accession>
<protein>
    <submittedName>
        <fullName evidence="1">Uncharacterized protein</fullName>
    </submittedName>
</protein>
<keyword evidence="2" id="KW-1185">Reference proteome</keyword>
<proteinExistence type="predicted"/>
<dbReference type="AlphaFoldDB" id="A0AAE0BRY6"/>
<sequence length="176" mass="18769">MTHLLELFQVKEVPLASIATRLERIEVAVKYMHSGGEATALPKARMGKGLEGFRAGSTATPQAAADDGAEDFAQAEQEYGARPDRDRTRQGGCRRHCRNYRRTGSARMHGDGDDVLGELDALTGQVKAIEEKVVCGLRWRWAFGPPVSGGLQPRVSAAGYGASLQAGGCMASTAPP</sequence>
<dbReference type="EMBL" id="LGRX02033482">
    <property type="protein sequence ID" value="KAK3241083.1"/>
    <property type="molecule type" value="Genomic_DNA"/>
</dbReference>
<organism evidence="1 2">
    <name type="scientific">Cymbomonas tetramitiformis</name>
    <dbReference type="NCBI Taxonomy" id="36881"/>
    <lineage>
        <taxon>Eukaryota</taxon>
        <taxon>Viridiplantae</taxon>
        <taxon>Chlorophyta</taxon>
        <taxon>Pyramimonadophyceae</taxon>
        <taxon>Pyramimonadales</taxon>
        <taxon>Pyramimonadaceae</taxon>
        <taxon>Cymbomonas</taxon>
    </lineage>
</organism>
<evidence type="ECO:0000313" key="2">
    <source>
        <dbReference type="Proteomes" id="UP001190700"/>
    </source>
</evidence>
<comment type="caution">
    <text evidence="1">The sequence shown here is derived from an EMBL/GenBank/DDBJ whole genome shotgun (WGS) entry which is preliminary data.</text>
</comment>
<name>A0AAE0BRY6_9CHLO</name>
<evidence type="ECO:0000313" key="1">
    <source>
        <dbReference type="EMBL" id="KAK3241083.1"/>
    </source>
</evidence>
<dbReference type="Proteomes" id="UP001190700">
    <property type="component" value="Unassembled WGS sequence"/>
</dbReference>
<reference evidence="1 2" key="1">
    <citation type="journal article" date="2015" name="Genome Biol. Evol.">
        <title>Comparative Genomics of a Bacterivorous Green Alga Reveals Evolutionary Causalities and Consequences of Phago-Mixotrophic Mode of Nutrition.</title>
        <authorList>
            <person name="Burns J.A."/>
            <person name="Paasch A."/>
            <person name="Narechania A."/>
            <person name="Kim E."/>
        </authorList>
    </citation>
    <scope>NUCLEOTIDE SEQUENCE [LARGE SCALE GENOMIC DNA]</scope>
    <source>
        <strain evidence="1 2">PLY_AMNH</strain>
    </source>
</reference>